<dbReference type="EMBL" id="CP002431">
    <property type="protein sequence ID" value="ADU63520.1"/>
    <property type="molecule type" value="Genomic_DNA"/>
</dbReference>
<organism evidence="4 5">
    <name type="scientific">Pseudodesulfovibrio aespoeensis (strain ATCC 700646 / DSM 10631 / Aspo-2)</name>
    <name type="common">Desulfovibrio aespoeensis</name>
    <dbReference type="NCBI Taxonomy" id="643562"/>
    <lineage>
        <taxon>Bacteria</taxon>
        <taxon>Pseudomonadati</taxon>
        <taxon>Thermodesulfobacteriota</taxon>
        <taxon>Desulfovibrionia</taxon>
        <taxon>Desulfovibrionales</taxon>
        <taxon>Desulfovibrionaceae</taxon>
    </lineage>
</organism>
<gene>
    <name evidence="4" type="ordered locus">Daes_2517</name>
</gene>
<dbReference type="KEGG" id="das:Daes_2517"/>
<dbReference type="PIRSF" id="PIRSF002867">
    <property type="entry name" value="CheV"/>
    <property type="match status" value="1"/>
</dbReference>
<dbReference type="OrthoDB" id="9806105at2"/>
<dbReference type="PROSITE" id="PS50110">
    <property type="entry name" value="RESPONSE_REGULATORY"/>
    <property type="match status" value="1"/>
</dbReference>
<dbReference type="HOGENOM" id="CLU_048995_0_1_7"/>
<protein>
    <submittedName>
        <fullName evidence="4">CheW domain protein</fullName>
    </submittedName>
</protein>
<reference evidence="4 5" key="2">
    <citation type="journal article" date="2014" name="Genome Announc.">
        <title>Complete Genome Sequence of the Subsurface, Mesophilic Sulfate-Reducing Bacterium Desulfovibrio aespoeensis Aspo-2.</title>
        <authorList>
            <person name="Pedersen K."/>
            <person name="Bengtsson A."/>
            <person name="Edlund J."/>
            <person name="Rabe L."/>
            <person name="Hazen T."/>
            <person name="Chakraborty R."/>
            <person name="Goodwin L."/>
            <person name="Shapiro N."/>
        </authorList>
    </citation>
    <scope>NUCLEOTIDE SEQUENCE [LARGE SCALE GENOMIC DNA]</scope>
    <source>
        <strain evidence="5">ATCC 700646 / DSM 10631 / Aspo-2</strain>
    </source>
</reference>
<accession>E6VV12</accession>
<dbReference type="GO" id="GO:0000160">
    <property type="term" value="P:phosphorelay signal transduction system"/>
    <property type="evidence" value="ECO:0007669"/>
    <property type="project" value="InterPro"/>
</dbReference>
<dbReference type="SMART" id="SM00448">
    <property type="entry name" value="REC"/>
    <property type="match status" value="1"/>
</dbReference>
<dbReference type="eggNOG" id="COG0835">
    <property type="taxonomic scope" value="Bacteria"/>
</dbReference>
<dbReference type="STRING" id="643562.Daes_2517"/>
<feature type="domain" description="Response regulatory" evidence="2">
    <location>
        <begin position="184"/>
        <end position="313"/>
    </location>
</feature>
<dbReference type="SMART" id="SM00260">
    <property type="entry name" value="CheW"/>
    <property type="match status" value="1"/>
</dbReference>
<dbReference type="Proteomes" id="UP000002191">
    <property type="component" value="Chromosome"/>
</dbReference>
<dbReference type="Pfam" id="PF00072">
    <property type="entry name" value="Response_reg"/>
    <property type="match status" value="1"/>
</dbReference>
<reference evidence="5" key="1">
    <citation type="submission" date="2010-12" db="EMBL/GenBank/DDBJ databases">
        <title>Complete sequence of Desulfovibrio aespoeensis Aspo-2.</title>
        <authorList>
            <consortium name="US DOE Joint Genome Institute"/>
            <person name="Lucas S."/>
            <person name="Copeland A."/>
            <person name="Lapidus A."/>
            <person name="Cheng J.-F."/>
            <person name="Goodwin L."/>
            <person name="Pitluck S."/>
            <person name="Chertkov O."/>
            <person name="Misra M."/>
            <person name="Detter J.C."/>
            <person name="Han C."/>
            <person name="Tapia R."/>
            <person name="Land M."/>
            <person name="Hauser L."/>
            <person name="Kyrpides N."/>
            <person name="Ivanova N."/>
            <person name="Ovchinnikova G."/>
            <person name="Pedersen K."/>
            <person name="Jagevall S."/>
            <person name="Hazen T."/>
            <person name="Woyke T."/>
        </authorList>
    </citation>
    <scope>NUCLEOTIDE SEQUENCE [LARGE SCALE GENOMIC DNA]</scope>
    <source>
        <strain evidence="5">ATCC 700646 / DSM 10631 / Aspo-2</strain>
    </source>
</reference>
<dbReference type="GO" id="GO:0006935">
    <property type="term" value="P:chemotaxis"/>
    <property type="evidence" value="ECO:0007669"/>
    <property type="project" value="InterPro"/>
</dbReference>
<dbReference type="Gene3D" id="2.40.50.180">
    <property type="entry name" value="CheA-289, Domain 4"/>
    <property type="match status" value="1"/>
</dbReference>
<keyword evidence="5" id="KW-1185">Reference proteome</keyword>
<dbReference type="InterPro" id="IPR001789">
    <property type="entry name" value="Sig_transdc_resp-reg_receiver"/>
</dbReference>
<dbReference type="InterPro" id="IPR024181">
    <property type="entry name" value="Chemotax_regulator_CheV"/>
</dbReference>
<dbReference type="SUPFAM" id="SSF50341">
    <property type="entry name" value="CheW-like"/>
    <property type="match status" value="1"/>
</dbReference>
<dbReference type="eggNOG" id="COG0784">
    <property type="taxonomic scope" value="Bacteria"/>
</dbReference>
<dbReference type="PROSITE" id="PS50851">
    <property type="entry name" value="CHEW"/>
    <property type="match status" value="1"/>
</dbReference>
<proteinExistence type="predicted"/>
<evidence type="ECO:0000313" key="5">
    <source>
        <dbReference type="Proteomes" id="UP000002191"/>
    </source>
</evidence>
<dbReference type="RefSeq" id="WP_013515432.1">
    <property type="nucleotide sequence ID" value="NC_014844.1"/>
</dbReference>
<dbReference type="SUPFAM" id="SSF52172">
    <property type="entry name" value="CheY-like"/>
    <property type="match status" value="1"/>
</dbReference>
<dbReference type="InterPro" id="IPR036061">
    <property type="entry name" value="CheW-like_dom_sf"/>
</dbReference>
<dbReference type="Gene3D" id="3.40.50.2300">
    <property type="match status" value="1"/>
</dbReference>
<dbReference type="PANTHER" id="PTHR47233:SF3">
    <property type="entry name" value="CHEMOTAXIS PROTEIN CHEV"/>
    <property type="match status" value="1"/>
</dbReference>
<dbReference type="Pfam" id="PF01584">
    <property type="entry name" value="CheW"/>
    <property type="match status" value="1"/>
</dbReference>
<feature type="domain" description="CheW-like" evidence="3">
    <location>
        <begin position="14"/>
        <end position="162"/>
    </location>
</feature>
<sequence>MVENNILLESGTNEVEIVEFYLDEARASGQYRGYYGINVAKVLEILQMPELTDMPEVSHPAVLGAFNLRHEIIPLVDLAGWLGKIRAKNEPPKIIVTEFNRTKSAFLVSGVTRIHRISWNQVEAPTGYVSSLSVNSITGVVKFSGRIVFILDMEKICMALNPDAPPVQEASEQVRQDILSRHVKALVADDSVMARKMISGILEKAGFTVHPVENGELAWRYLSNARRMAAEHHRPLTDFVDIVVTDIEMPVMDGHTLTRSIKEEPELRNLPVVLCSSIITETLHHKGVAVGADDQVSKAELGDLVPKIHSLLKRAATAKT</sequence>
<dbReference type="AlphaFoldDB" id="E6VV12"/>
<feature type="modified residue" description="4-aspartylphosphate" evidence="1">
    <location>
        <position position="246"/>
    </location>
</feature>
<evidence type="ECO:0000259" key="2">
    <source>
        <dbReference type="PROSITE" id="PS50110"/>
    </source>
</evidence>
<dbReference type="Gene3D" id="2.30.30.40">
    <property type="entry name" value="SH3 Domains"/>
    <property type="match status" value="1"/>
</dbReference>
<evidence type="ECO:0000313" key="4">
    <source>
        <dbReference type="EMBL" id="ADU63520.1"/>
    </source>
</evidence>
<keyword evidence="1" id="KW-0597">Phosphoprotein</keyword>
<dbReference type="InterPro" id="IPR011006">
    <property type="entry name" value="CheY-like_superfamily"/>
</dbReference>
<evidence type="ECO:0000259" key="3">
    <source>
        <dbReference type="PROSITE" id="PS50851"/>
    </source>
</evidence>
<dbReference type="PANTHER" id="PTHR47233">
    <property type="entry name" value="CHEMOTAXIS PROTEIN CHEV"/>
    <property type="match status" value="1"/>
</dbReference>
<evidence type="ECO:0000256" key="1">
    <source>
        <dbReference type="PROSITE-ProRule" id="PRU00169"/>
    </source>
</evidence>
<dbReference type="InterPro" id="IPR002545">
    <property type="entry name" value="CheW-lke_dom"/>
</dbReference>
<name>E6VV12_PSEA9</name>